<dbReference type="PANTHER" id="PTHR46796">
    <property type="entry name" value="HTH-TYPE TRANSCRIPTIONAL ACTIVATOR RHAS-RELATED"/>
    <property type="match status" value="1"/>
</dbReference>
<dbReference type="SMART" id="SM00342">
    <property type="entry name" value="HTH_ARAC"/>
    <property type="match status" value="1"/>
</dbReference>
<evidence type="ECO:0000259" key="4">
    <source>
        <dbReference type="PROSITE" id="PS01124"/>
    </source>
</evidence>
<keyword evidence="2 5" id="KW-0238">DNA-binding</keyword>
<evidence type="ECO:0000313" key="6">
    <source>
        <dbReference type="Proteomes" id="UP000291832"/>
    </source>
</evidence>
<proteinExistence type="predicted"/>
<dbReference type="Proteomes" id="UP000291832">
    <property type="component" value="Unassembled WGS sequence"/>
</dbReference>
<sequence>MHQDPSQRQDETALAPGMDGALPHRFLATGGDVLPAVRGVPLTIVTTVMDAPARLQDPRIVYKFVRAGRAQFASPAGKLPLSAGDVLAIDAGVSYQITPGPGYEVTRVGFDRRYIIDELYWLYTGLLPDRAAAKRMLDAIYRAPIHETRLTEPVLRRVCDVLDRLDDALSLPLGLEHHAQAMSLSWTLITELGSLHATPPADPGIPATAHALDLGARRAGPRPEARMVAELLAAEPDARWTTVGLAARVHLSPSQLRRVFTATYGIPPATYLARARAYRMAALLSEHPGVSIAEAARLAGWHSRTHATAAFTRHHGITPTQYRARHRDAS</sequence>
<keyword evidence="1" id="KW-0805">Transcription regulation</keyword>
<comment type="caution">
    <text evidence="5">The sequence shown here is derived from an EMBL/GenBank/DDBJ whole genome shotgun (WGS) entry which is preliminary data.</text>
</comment>
<organism evidence="5 6">
    <name type="scientific">Leucobacter luti</name>
    <dbReference type="NCBI Taxonomy" id="340320"/>
    <lineage>
        <taxon>Bacteria</taxon>
        <taxon>Bacillati</taxon>
        <taxon>Actinomycetota</taxon>
        <taxon>Actinomycetes</taxon>
        <taxon>Micrococcales</taxon>
        <taxon>Microbacteriaceae</taxon>
        <taxon>Leucobacter</taxon>
    </lineage>
</organism>
<protein>
    <submittedName>
        <fullName evidence="5">AraC-like DNA-binding protein</fullName>
    </submittedName>
</protein>
<dbReference type="EMBL" id="SHKI01000002">
    <property type="protein sequence ID" value="RZT68356.1"/>
    <property type="molecule type" value="Genomic_DNA"/>
</dbReference>
<reference evidence="5 6" key="1">
    <citation type="journal article" date="2015" name="Stand. Genomic Sci.">
        <title>Genomic Encyclopedia of Bacterial and Archaeal Type Strains, Phase III: the genomes of soil and plant-associated and newly described type strains.</title>
        <authorList>
            <person name="Whitman W.B."/>
            <person name="Woyke T."/>
            <person name="Klenk H.P."/>
            <person name="Zhou Y."/>
            <person name="Lilburn T.G."/>
            <person name="Beck B.J."/>
            <person name="De Vos P."/>
            <person name="Vandamme P."/>
            <person name="Eisen J.A."/>
            <person name="Garrity G."/>
            <person name="Hugenholtz P."/>
            <person name="Kyrpides N.C."/>
        </authorList>
    </citation>
    <scope>NUCLEOTIDE SEQUENCE [LARGE SCALE GENOMIC DNA]</scope>
    <source>
        <strain evidence="5 6">RF6</strain>
    </source>
</reference>
<dbReference type="Gene3D" id="1.10.10.60">
    <property type="entry name" value="Homeodomain-like"/>
    <property type="match status" value="2"/>
</dbReference>
<dbReference type="GO" id="GO:0003700">
    <property type="term" value="F:DNA-binding transcription factor activity"/>
    <property type="evidence" value="ECO:0007669"/>
    <property type="project" value="InterPro"/>
</dbReference>
<keyword evidence="6" id="KW-1185">Reference proteome</keyword>
<evidence type="ECO:0000313" key="5">
    <source>
        <dbReference type="EMBL" id="RZT68356.1"/>
    </source>
</evidence>
<name>A0A4Q7U3N2_9MICO</name>
<evidence type="ECO:0000256" key="2">
    <source>
        <dbReference type="ARBA" id="ARBA00023125"/>
    </source>
</evidence>
<gene>
    <name evidence="5" type="ORF">EV139_0079</name>
</gene>
<feature type="domain" description="HTH araC/xylS-type" evidence="4">
    <location>
        <begin position="226"/>
        <end position="325"/>
    </location>
</feature>
<dbReference type="InterPro" id="IPR018060">
    <property type="entry name" value="HTH_AraC"/>
</dbReference>
<dbReference type="PROSITE" id="PS01124">
    <property type="entry name" value="HTH_ARAC_FAMILY_2"/>
    <property type="match status" value="1"/>
</dbReference>
<dbReference type="InterPro" id="IPR050204">
    <property type="entry name" value="AraC_XylS_family_regulators"/>
</dbReference>
<dbReference type="Pfam" id="PF12833">
    <property type="entry name" value="HTH_18"/>
    <property type="match status" value="1"/>
</dbReference>
<accession>A0A4Q7U3N2</accession>
<dbReference type="OrthoDB" id="186135at2"/>
<evidence type="ECO:0000256" key="3">
    <source>
        <dbReference type="ARBA" id="ARBA00023163"/>
    </source>
</evidence>
<dbReference type="InterPro" id="IPR009057">
    <property type="entry name" value="Homeodomain-like_sf"/>
</dbReference>
<dbReference type="RefSeq" id="WP_130452357.1">
    <property type="nucleotide sequence ID" value="NZ_QYAG01000004.1"/>
</dbReference>
<dbReference type="AlphaFoldDB" id="A0A4Q7U3N2"/>
<dbReference type="SUPFAM" id="SSF46689">
    <property type="entry name" value="Homeodomain-like"/>
    <property type="match status" value="2"/>
</dbReference>
<evidence type="ECO:0000256" key="1">
    <source>
        <dbReference type="ARBA" id="ARBA00023015"/>
    </source>
</evidence>
<keyword evidence="3" id="KW-0804">Transcription</keyword>
<dbReference type="GO" id="GO:0043565">
    <property type="term" value="F:sequence-specific DNA binding"/>
    <property type="evidence" value="ECO:0007669"/>
    <property type="project" value="InterPro"/>
</dbReference>